<gene>
    <name evidence="2" type="ORF">GCM10010979_26930</name>
</gene>
<evidence type="ECO:0000256" key="1">
    <source>
        <dbReference type="SAM" id="Phobius"/>
    </source>
</evidence>
<protein>
    <submittedName>
        <fullName evidence="2">Uncharacterized protein</fullName>
    </submittedName>
</protein>
<comment type="caution">
    <text evidence="2">The sequence shown here is derived from an EMBL/GenBank/DDBJ whole genome shotgun (WGS) entry which is preliminary data.</text>
</comment>
<accession>A0A916WKS9</accession>
<keyword evidence="3" id="KW-1185">Reference proteome</keyword>
<dbReference type="EMBL" id="BMGB01000002">
    <property type="protein sequence ID" value="GGB11248.1"/>
    <property type="molecule type" value="Genomic_DNA"/>
</dbReference>
<sequence length="87" mass="8883">MTSLIRQRQQIAGERNAAIGFIAFGVASVVFAITGGIWSESLSALGAGGVGSVLAVSGVFRLVPARRKLAAFEADHGAGAGKQQSIR</sequence>
<dbReference type="RefSeq" id="WP_188511306.1">
    <property type="nucleotide sequence ID" value="NZ_BMGB01000002.1"/>
</dbReference>
<keyword evidence="1" id="KW-0472">Membrane</keyword>
<dbReference type="AlphaFoldDB" id="A0A916WKS9"/>
<proteinExistence type="predicted"/>
<organism evidence="2 3">
    <name type="scientific">Conyzicola nivalis</name>
    <dbReference type="NCBI Taxonomy" id="1477021"/>
    <lineage>
        <taxon>Bacteria</taxon>
        <taxon>Bacillati</taxon>
        <taxon>Actinomycetota</taxon>
        <taxon>Actinomycetes</taxon>
        <taxon>Micrococcales</taxon>
        <taxon>Microbacteriaceae</taxon>
        <taxon>Conyzicola</taxon>
    </lineage>
</organism>
<keyword evidence="1" id="KW-0812">Transmembrane</keyword>
<evidence type="ECO:0000313" key="3">
    <source>
        <dbReference type="Proteomes" id="UP000606922"/>
    </source>
</evidence>
<reference evidence="2" key="1">
    <citation type="journal article" date="2014" name="Int. J. Syst. Evol. Microbiol.">
        <title>Complete genome sequence of Corynebacterium casei LMG S-19264T (=DSM 44701T), isolated from a smear-ripened cheese.</title>
        <authorList>
            <consortium name="US DOE Joint Genome Institute (JGI-PGF)"/>
            <person name="Walter F."/>
            <person name="Albersmeier A."/>
            <person name="Kalinowski J."/>
            <person name="Ruckert C."/>
        </authorList>
    </citation>
    <scope>NUCLEOTIDE SEQUENCE</scope>
    <source>
        <strain evidence="2">CGMCC 1.12813</strain>
    </source>
</reference>
<keyword evidence="1" id="KW-1133">Transmembrane helix</keyword>
<reference evidence="2" key="2">
    <citation type="submission" date="2020-09" db="EMBL/GenBank/DDBJ databases">
        <authorList>
            <person name="Sun Q."/>
            <person name="Zhou Y."/>
        </authorList>
    </citation>
    <scope>NUCLEOTIDE SEQUENCE</scope>
    <source>
        <strain evidence="2">CGMCC 1.12813</strain>
    </source>
</reference>
<feature type="transmembrane region" description="Helical" evidence="1">
    <location>
        <begin position="16"/>
        <end position="38"/>
    </location>
</feature>
<name>A0A916WKS9_9MICO</name>
<feature type="transmembrane region" description="Helical" evidence="1">
    <location>
        <begin position="44"/>
        <end position="63"/>
    </location>
</feature>
<evidence type="ECO:0000313" key="2">
    <source>
        <dbReference type="EMBL" id="GGB11248.1"/>
    </source>
</evidence>
<dbReference type="Proteomes" id="UP000606922">
    <property type="component" value="Unassembled WGS sequence"/>
</dbReference>